<sequence length="178" mass="18398">MSTAQRVVAGLTRRAESLSTCESLTAGLLAAAVADVPGASAVLRGGLVTYATDLKAKLAGVDERILAEYGPVSEETAAAMAAGARETCGSDWALALTGVAGPEGQDGHPVGEVFIGLARPDGSVVVRRAGRDGHMRYAWSAHEDKQMAVLVGDRGQIRAWAVESALELIHGELGYLAE</sequence>
<dbReference type="SUPFAM" id="SSF142433">
    <property type="entry name" value="CinA-like"/>
    <property type="match status" value="1"/>
</dbReference>
<dbReference type="InterPro" id="IPR036653">
    <property type="entry name" value="CinA-like_C"/>
</dbReference>
<gene>
    <name evidence="2" type="ORF">B841_07880</name>
</gene>
<dbReference type="eggNOG" id="COG1546">
    <property type="taxonomic scope" value="Bacteria"/>
</dbReference>
<dbReference type="HOGENOM" id="CLU_030805_1_0_11"/>
<dbReference type="AlphaFoldDB" id="S5SV40"/>
<keyword evidence="3" id="KW-1185">Reference proteome</keyword>
<feature type="domain" description="CinA C-terminal" evidence="1">
    <location>
        <begin position="3"/>
        <end position="127"/>
    </location>
</feature>
<organism evidence="2 3">
    <name type="scientific">Corynebacterium maris DSM 45190</name>
    <dbReference type="NCBI Taxonomy" id="1224163"/>
    <lineage>
        <taxon>Bacteria</taxon>
        <taxon>Bacillati</taxon>
        <taxon>Actinomycetota</taxon>
        <taxon>Actinomycetes</taxon>
        <taxon>Mycobacteriales</taxon>
        <taxon>Corynebacteriaceae</taxon>
        <taxon>Corynebacterium</taxon>
    </lineage>
</organism>
<dbReference type="InterPro" id="IPR008136">
    <property type="entry name" value="CinA_C"/>
</dbReference>
<evidence type="ECO:0000259" key="1">
    <source>
        <dbReference type="Pfam" id="PF02464"/>
    </source>
</evidence>
<dbReference type="Proteomes" id="UP000015388">
    <property type="component" value="Chromosome"/>
</dbReference>
<dbReference type="STRING" id="1224163.B841_07880"/>
<evidence type="ECO:0000313" key="3">
    <source>
        <dbReference type="Proteomes" id="UP000015388"/>
    </source>
</evidence>
<protein>
    <submittedName>
        <fullName evidence="2">Competence-damage inducible protein</fullName>
    </submittedName>
</protein>
<evidence type="ECO:0000313" key="2">
    <source>
        <dbReference type="EMBL" id="AGS35049.1"/>
    </source>
</evidence>
<dbReference type="EMBL" id="CP003924">
    <property type="protein sequence ID" value="AGS35049.1"/>
    <property type="molecule type" value="Genomic_DNA"/>
</dbReference>
<name>S5SV40_9CORY</name>
<dbReference type="OrthoDB" id="1253990at2"/>
<accession>S5SV40</accession>
<dbReference type="KEGG" id="cmd:B841_07880"/>
<dbReference type="Pfam" id="PF02464">
    <property type="entry name" value="CinA"/>
    <property type="match status" value="1"/>
</dbReference>
<dbReference type="RefSeq" id="WP_020934982.1">
    <property type="nucleotide sequence ID" value="NC_021915.1"/>
</dbReference>
<reference evidence="2 3" key="1">
    <citation type="submission" date="2012-11" db="EMBL/GenBank/DDBJ databases">
        <title>The complete genome sequence of Corynebacterium maris Coryn-1 (=DSM 45190).</title>
        <authorList>
            <person name="Schaffert L."/>
            <person name="Albersmeier A."/>
            <person name="Kalinowski J."/>
            <person name="Ruckert C."/>
        </authorList>
    </citation>
    <scope>NUCLEOTIDE SEQUENCE [LARGE SCALE GENOMIC DNA]</scope>
    <source>
        <strain evidence="3">Coryn-1</strain>
    </source>
</reference>
<dbReference type="Gene3D" id="3.90.950.20">
    <property type="entry name" value="CinA-like"/>
    <property type="match status" value="1"/>
</dbReference>
<dbReference type="NCBIfam" id="TIGR00199">
    <property type="entry name" value="PncC_domain"/>
    <property type="match status" value="1"/>
</dbReference>
<proteinExistence type="predicted"/>
<dbReference type="PATRIC" id="fig|1224163.3.peg.1581"/>